<dbReference type="EMBL" id="CDQK01000007">
    <property type="protein sequence ID" value="CEP24967.1"/>
    <property type="molecule type" value="Genomic_DNA"/>
</dbReference>
<evidence type="ECO:0000313" key="2">
    <source>
        <dbReference type="Proteomes" id="UP000038830"/>
    </source>
</evidence>
<organism evidence="1 2">
    <name type="scientific">Cyberlindnera jadinii (strain ATCC 18201 / CBS 1600 / BCRC 20928 / JCM 3617 / NBRC 0987 / NRRL Y-1542)</name>
    <name type="common">Torula yeast</name>
    <name type="synonym">Candida utilis</name>
    <dbReference type="NCBI Taxonomy" id="983966"/>
    <lineage>
        <taxon>Eukaryota</taxon>
        <taxon>Fungi</taxon>
        <taxon>Dikarya</taxon>
        <taxon>Ascomycota</taxon>
        <taxon>Saccharomycotina</taxon>
        <taxon>Saccharomycetes</taxon>
        <taxon>Phaffomycetales</taxon>
        <taxon>Phaffomycetaceae</taxon>
        <taxon>Cyberlindnera</taxon>
    </lineage>
</organism>
<proteinExistence type="predicted"/>
<dbReference type="GO" id="GO:0000935">
    <property type="term" value="C:division septum"/>
    <property type="evidence" value="ECO:0007669"/>
    <property type="project" value="TreeGrafter"/>
</dbReference>
<name>A0A0H5CA19_CYBJN</name>
<dbReference type="PANTHER" id="PTHR36419">
    <property type="entry name" value="ARRESTIN FAMILY PROTEIN 1"/>
    <property type="match status" value="1"/>
</dbReference>
<dbReference type="AlphaFoldDB" id="A0A0H5CA19"/>
<dbReference type="PANTHER" id="PTHR36419:SF1">
    <property type="entry name" value="RHO1 GEF LOCALIZING PROTEIN 1"/>
    <property type="match status" value="1"/>
</dbReference>
<evidence type="ECO:0008006" key="3">
    <source>
        <dbReference type="Google" id="ProtNLM"/>
    </source>
</evidence>
<gene>
    <name evidence="1" type="ORF">BN1211_5936</name>
</gene>
<accession>A0A0H5CA19</accession>
<dbReference type="Proteomes" id="UP000038830">
    <property type="component" value="Unassembled WGS sequence"/>
</dbReference>
<evidence type="ECO:0000313" key="1">
    <source>
        <dbReference type="EMBL" id="CEP24967.1"/>
    </source>
</evidence>
<protein>
    <recommendedName>
        <fullName evidence="3">Arrestin C-terminal-like domain-containing protein</fullName>
    </recommendedName>
</protein>
<dbReference type="GO" id="GO:0000917">
    <property type="term" value="P:division septum assembly"/>
    <property type="evidence" value="ECO:0007669"/>
    <property type="project" value="TreeGrafter"/>
</dbReference>
<sequence>MVDLTAPARTFPCYALHSLTTSPHLRQPTIIGTLEIRTASGIPEPVSTVQISFVTVDTLKSKVRDVPSSLRKVNYEMTIHVNDRIISMDIPFIIGIKNEIPPTSEGERGVTRNKLEVAVHSGKSLLQFEFPVVITTYDTLPLYRQFNEPISKVIDSKDTHVMIEYSLPTSAIGPGEELVLNCKTVVNPRYPQLTDKVKLKKVGLQIVEIFDCRCDKAFIKESIISQMAKDFHGQNVGMRGIAESLKIRLPDAHDRYKLFLKQQDKRLLLNDSGVQGSRNDLKPLIIEHQDDPIPYTHHQPMTKRSVLFSTYYELRVCFKFSNAKDVSFVLPITVAPFDRSKSIYLLKWILKESELAESFLKKIESEVGKINYNSRYDSLVYPQRKPIKMVSKDDKQRFV</sequence>
<dbReference type="InterPro" id="IPR053060">
    <property type="entry name" value="Cytokinesis_Signaling_Reg"/>
</dbReference>
<reference evidence="2" key="1">
    <citation type="journal article" date="2015" name="J. Biotechnol.">
        <title>The structure of the Cyberlindnera jadinii genome and its relation to Candida utilis analyzed by the occurrence of single nucleotide polymorphisms.</title>
        <authorList>
            <person name="Rupp O."/>
            <person name="Brinkrolf K."/>
            <person name="Buerth C."/>
            <person name="Kunigo M."/>
            <person name="Schneider J."/>
            <person name="Jaenicke S."/>
            <person name="Goesmann A."/>
            <person name="Puehler A."/>
            <person name="Jaeger K.-E."/>
            <person name="Ernst J.F."/>
        </authorList>
    </citation>
    <scope>NUCLEOTIDE SEQUENCE [LARGE SCALE GENOMIC DNA]</scope>
    <source>
        <strain evidence="2">ATCC 18201 / CBS 1600 / BCRC 20928 / JCM 3617 / NBRC 0987 / NRRL Y-1542</strain>
    </source>
</reference>